<reference evidence="2 3" key="1">
    <citation type="submission" date="2020-11" db="EMBL/GenBank/DDBJ databases">
        <authorList>
            <person name="Kim M.K."/>
        </authorList>
    </citation>
    <scope>NUCLEOTIDE SEQUENCE [LARGE SCALE GENOMIC DNA]</scope>
    <source>
        <strain evidence="2 3">BT683</strain>
    </source>
</reference>
<comment type="caution">
    <text evidence="2">The sequence shown here is derived from an EMBL/GenBank/DDBJ whole genome shotgun (WGS) entry which is preliminary data.</text>
</comment>
<dbReference type="Proteomes" id="UP000597617">
    <property type="component" value="Unassembled WGS sequence"/>
</dbReference>
<accession>A0ABS0IN36</accession>
<proteinExistence type="predicted"/>
<keyword evidence="1" id="KW-0812">Transmembrane</keyword>
<evidence type="ECO:0000313" key="3">
    <source>
        <dbReference type="Proteomes" id="UP000597617"/>
    </source>
</evidence>
<protein>
    <submittedName>
        <fullName evidence="2">Uncharacterized protein</fullName>
    </submittedName>
</protein>
<evidence type="ECO:0000256" key="1">
    <source>
        <dbReference type="SAM" id="Phobius"/>
    </source>
</evidence>
<evidence type="ECO:0000313" key="2">
    <source>
        <dbReference type="EMBL" id="MBF9239784.1"/>
    </source>
</evidence>
<name>A0ABS0IN36_9BACT</name>
<keyword evidence="3" id="KW-1185">Reference proteome</keyword>
<gene>
    <name evidence="2" type="ORF">I2I05_20490</name>
</gene>
<organism evidence="2 3">
    <name type="scientific">Hymenobacter jeongseonensis</name>
    <dbReference type="NCBI Taxonomy" id="2791027"/>
    <lineage>
        <taxon>Bacteria</taxon>
        <taxon>Pseudomonadati</taxon>
        <taxon>Bacteroidota</taxon>
        <taxon>Cytophagia</taxon>
        <taxon>Cytophagales</taxon>
        <taxon>Hymenobacteraceae</taxon>
        <taxon>Hymenobacter</taxon>
    </lineage>
</organism>
<sequence length="185" mass="20941">MKVLISLPAVVLYISGYFLILFKSEIRDLLNRVSDGEAFGVKVAFRKDVIETAQGVAAQVAANVALQPERDAANQLPEEARLAKLADIREQEAVLIQKSKDSLQAEASERYEVENQLSNILNDPDFLSTLGEMYWYAKMMVGDEDDAMVNLRRSYPRKSEEELQRVYHLAKSEMIKRQKAQSKTA</sequence>
<feature type="transmembrane region" description="Helical" evidence="1">
    <location>
        <begin position="6"/>
        <end position="22"/>
    </location>
</feature>
<keyword evidence="1" id="KW-1133">Transmembrane helix</keyword>
<keyword evidence="1" id="KW-0472">Membrane</keyword>
<dbReference type="EMBL" id="JADQDQ010000017">
    <property type="protein sequence ID" value="MBF9239784.1"/>
    <property type="molecule type" value="Genomic_DNA"/>
</dbReference>